<dbReference type="PATRIC" id="fig|188932.3.peg.2194"/>
<dbReference type="Proteomes" id="UP000071561">
    <property type="component" value="Chromosome"/>
</dbReference>
<keyword evidence="2" id="KW-1185">Reference proteome</keyword>
<sequence>MITTEIKTAILIHAKPQQVWKILIDFDNYPKWNPFIKSLRGEVKVGNQITVQIAPPDANGMTFKPKVLAFEKNKEFRWIGRLLFSGIFDGEHQFELVDNGDGTTTLLQSEKFKGILVPFLKGQLNNNTKRGFVLMNEKIKELAENEL</sequence>
<organism evidence="1 2">
    <name type="scientific">Pedobacter cryoconitis</name>
    <dbReference type="NCBI Taxonomy" id="188932"/>
    <lineage>
        <taxon>Bacteria</taxon>
        <taxon>Pseudomonadati</taxon>
        <taxon>Bacteroidota</taxon>
        <taxon>Sphingobacteriia</taxon>
        <taxon>Sphingobacteriales</taxon>
        <taxon>Sphingobacteriaceae</taxon>
        <taxon>Pedobacter</taxon>
    </lineage>
</organism>
<dbReference type="Pfam" id="PF10604">
    <property type="entry name" value="Polyketide_cyc2"/>
    <property type="match status" value="1"/>
</dbReference>
<dbReference type="InterPro" id="IPR023393">
    <property type="entry name" value="START-like_dom_sf"/>
</dbReference>
<dbReference type="OrthoDB" id="191189at2"/>
<evidence type="ECO:0000313" key="2">
    <source>
        <dbReference type="Proteomes" id="UP000071561"/>
    </source>
</evidence>
<gene>
    <name evidence="1" type="ORF">AY601_2094</name>
</gene>
<protein>
    <submittedName>
        <fullName evidence="1">Polyketide cyclase</fullName>
    </submittedName>
</protein>
<dbReference type="RefSeq" id="WP_068400259.1">
    <property type="nucleotide sequence ID" value="NZ_CP014504.1"/>
</dbReference>
<proteinExistence type="predicted"/>
<evidence type="ECO:0000313" key="1">
    <source>
        <dbReference type="EMBL" id="AMP98995.1"/>
    </source>
</evidence>
<dbReference type="PANTHER" id="PTHR36166:SF1">
    <property type="entry name" value="SRPBCC DOMAIN-CONTAINING PROTEIN"/>
    <property type="match status" value="1"/>
</dbReference>
<reference evidence="1 2" key="1">
    <citation type="submission" date="2016-03" db="EMBL/GenBank/DDBJ databases">
        <title>Complete genome sequence of Pedobacter cryoconitis PAMC 27485.</title>
        <authorList>
            <person name="Lee J."/>
            <person name="Kim O.-S."/>
        </authorList>
    </citation>
    <scope>NUCLEOTIDE SEQUENCE [LARGE SCALE GENOMIC DNA]</scope>
    <source>
        <strain evidence="1 2">PAMC 27485</strain>
    </source>
</reference>
<dbReference type="EMBL" id="CP014504">
    <property type="protein sequence ID" value="AMP98995.1"/>
    <property type="molecule type" value="Genomic_DNA"/>
</dbReference>
<name>A0A127VCG5_9SPHI</name>
<accession>A0A127VCG5</accession>
<dbReference type="Gene3D" id="3.30.530.20">
    <property type="match status" value="1"/>
</dbReference>
<dbReference type="CDD" id="cd07822">
    <property type="entry name" value="SRPBCC_4"/>
    <property type="match status" value="1"/>
</dbReference>
<dbReference type="SUPFAM" id="SSF55961">
    <property type="entry name" value="Bet v1-like"/>
    <property type="match status" value="1"/>
</dbReference>
<dbReference type="KEGG" id="pcm:AY601_2094"/>
<dbReference type="PANTHER" id="PTHR36166">
    <property type="entry name" value="CHROMOSOME 9, WHOLE GENOME SHOTGUN SEQUENCE"/>
    <property type="match status" value="1"/>
</dbReference>
<dbReference type="InterPro" id="IPR019587">
    <property type="entry name" value="Polyketide_cyclase/dehydratase"/>
</dbReference>
<dbReference type="AlphaFoldDB" id="A0A127VCG5"/>